<dbReference type="SUPFAM" id="SSF49899">
    <property type="entry name" value="Concanavalin A-like lectins/glucanases"/>
    <property type="match status" value="1"/>
</dbReference>
<dbReference type="PANTHER" id="PTHR12245:SF5">
    <property type="entry name" value="SPRY DOMAIN-CONTAINING SOCS BOX PROTEIN 3"/>
    <property type="match status" value="1"/>
</dbReference>
<reference evidence="5 6" key="1">
    <citation type="submission" date="2020-04" db="EMBL/GenBank/DDBJ databases">
        <authorList>
            <person name="Wallbank WR R."/>
            <person name="Pardo Diaz C."/>
            <person name="Kozak K."/>
            <person name="Martin S."/>
            <person name="Jiggins C."/>
            <person name="Moest M."/>
            <person name="Warren A I."/>
            <person name="Byers J.R.P. K."/>
            <person name="Montejo-Kovacevich G."/>
            <person name="Yen C E."/>
        </authorList>
    </citation>
    <scope>NUCLEOTIDE SEQUENCE [LARGE SCALE GENOMIC DNA]</scope>
</reference>
<dbReference type="InterPro" id="IPR001870">
    <property type="entry name" value="B30.2/SPRY"/>
</dbReference>
<comment type="caution">
    <text evidence="3">The sequence shown here is derived from an EMBL/GenBank/DDBJ whole genome shotgun (WGS) entry which is preliminary data.</text>
</comment>
<name>A0A8S0Z4C7_ARCPL</name>
<dbReference type="PROSITE" id="PS50188">
    <property type="entry name" value="B302_SPRY"/>
    <property type="match status" value="1"/>
</dbReference>
<dbReference type="InterPro" id="IPR003877">
    <property type="entry name" value="SPRY_dom"/>
</dbReference>
<gene>
    <name evidence="4" type="ORF">APLA_LOCUS18181</name>
    <name evidence="3" type="ORF">APLA_LOCUS2954</name>
</gene>
<dbReference type="InterPro" id="IPR050672">
    <property type="entry name" value="FBXO45-Fsn/SPSB_families"/>
</dbReference>
<feature type="domain" description="B30.2/SPRY" evidence="2">
    <location>
        <begin position="28"/>
        <end position="222"/>
    </location>
</feature>
<dbReference type="Gene3D" id="2.60.120.920">
    <property type="match status" value="1"/>
</dbReference>
<dbReference type="CDD" id="cd12876">
    <property type="entry name" value="SPRY_SOCS3"/>
    <property type="match status" value="1"/>
</dbReference>
<organism evidence="3 6">
    <name type="scientific">Arctia plantaginis</name>
    <name type="common">Wood tiger moth</name>
    <name type="synonym">Phalaena plantaginis</name>
    <dbReference type="NCBI Taxonomy" id="874455"/>
    <lineage>
        <taxon>Eukaryota</taxon>
        <taxon>Metazoa</taxon>
        <taxon>Ecdysozoa</taxon>
        <taxon>Arthropoda</taxon>
        <taxon>Hexapoda</taxon>
        <taxon>Insecta</taxon>
        <taxon>Pterygota</taxon>
        <taxon>Neoptera</taxon>
        <taxon>Endopterygota</taxon>
        <taxon>Lepidoptera</taxon>
        <taxon>Glossata</taxon>
        <taxon>Ditrysia</taxon>
        <taxon>Noctuoidea</taxon>
        <taxon>Erebidae</taxon>
        <taxon>Arctiinae</taxon>
        <taxon>Arctia</taxon>
    </lineage>
</organism>
<keyword evidence="1" id="KW-0833">Ubl conjugation pathway</keyword>
<evidence type="ECO:0000313" key="3">
    <source>
        <dbReference type="EMBL" id="CAB3227315.1"/>
    </source>
</evidence>
<evidence type="ECO:0000313" key="5">
    <source>
        <dbReference type="Proteomes" id="UP000494106"/>
    </source>
</evidence>
<accession>A0A8S0Z4C7</accession>
<dbReference type="AlphaFoldDB" id="A0A8S0Z4C7"/>
<evidence type="ECO:0000313" key="4">
    <source>
        <dbReference type="EMBL" id="CAB3261822.1"/>
    </source>
</evidence>
<evidence type="ECO:0000256" key="1">
    <source>
        <dbReference type="ARBA" id="ARBA00022786"/>
    </source>
</evidence>
<protein>
    <recommendedName>
        <fullName evidence="2">B30.2/SPRY domain-containing protein</fullName>
    </recommendedName>
</protein>
<dbReference type="Pfam" id="PF00622">
    <property type="entry name" value="SPRY"/>
    <property type="match status" value="1"/>
</dbReference>
<dbReference type="InterPro" id="IPR035754">
    <property type="entry name" value="SPRY_SPSB3"/>
</dbReference>
<keyword evidence="5" id="KW-1185">Reference proteome</keyword>
<dbReference type="GO" id="GO:0019005">
    <property type="term" value="C:SCF ubiquitin ligase complex"/>
    <property type="evidence" value="ECO:0007669"/>
    <property type="project" value="TreeGrafter"/>
</dbReference>
<dbReference type="EMBL" id="CADEBC010000858">
    <property type="protein sequence ID" value="CAB3261822.1"/>
    <property type="molecule type" value="Genomic_DNA"/>
</dbReference>
<dbReference type="Proteomes" id="UP000494256">
    <property type="component" value="Unassembled WGS sequence"/>
</dbReference>
<dbReference type="InterPro" id="IPR043136">
    <property type="entry name" value="B30.2/SPRY_sf"/>
</dbReference>
<proteinExistence type="predicted"/>
<dbReference type="PANTHER" id="PTHR12245">
    <property type="entry name" value="SPRY DOMAIN CONTAINING SOCS BOX PROTEIN"/>
    <property type="match status" value="1"/>
</dbReference>
<evidence type="ECO:0000313" key="6">
    <source>
        <dbReference type="Proteomes" id="UP000494256"/>
    </source>
</evidence>
<dbReference type="Proteomes" id="UP000494106">
    <property type="component" value="Unassembled WGS sequence"/>
</dbReference>
<dbReference type="InterPro" id="IPR013320">
    <property type="entry name" value="ConA-like_dom_sf"/>
</dbReference>
<sequence>MLTWSRQRSADVAKPFCDCFADNSKSNSLEDIPGCKCGEHSKDIREWQWETSTNTESSWVKMTPDQTEVTFHPFYSSGTAVVRGSAPLEHGYHYYWEIKMLTEPYGTDIMVGIGTHKVDTTSSRYRFTSLLGQDKESYGLSYTGAVRHKEIVTRDGPGFCKGTVVGVKVDLWQGTLEFFLNRQSRGISFYNLRRHPSLTLFPMVSSTAAQSTMRLIYAGSWQASLLVDAAKILGTSFPGDLNLPPGLKSRMKNQFWMMLPNESCIAEERRKEALAVAESKRMQIKTACSNIPLHELILYSEFAPCYRHPHRNNPEHVAVPFEADG</sequence>
<evidence type="ECO:0000259" key="2">
    <source>
        <dbReference type="PROSITE" id="PS50188"/>
    </source>
</evidence>
<dbReference type="EMBL" id="CADEBD010000276">
    <property type="protein sequence ID" value="CAB3227315.1"/>
    <property type="molecule type" value="Genomic_DNA"/>
</dbReference>
<dbReference type="OrthoDB" id="5951542at2759"/>
<dbReference type="GO" id="GO:0043161">
    <property type="term" value="P:proteasome-mediated ubiquitin-dependent protein catabolic process"/>
    <property type="evidence" value="ECO:0007669"/>
    <property type="project" value="TreeGrafter"/>
</dbReference>